<dbReference type="EMBL" id="NRJH01000046">
    <property type="protein sequence ID" value="RIY32100.1"/>
    <property type="molecule type" value="Genomic_DNA"/>
</dbReference>
<evidence type="ECO:0000313" key="4">
    <source>
        <dbReference type="EMBL" id="RIY32100.1"/>
    </source>
</evidence>
<keyword evidence="5" id="KW-1185">Reference proteome</keyword>
<dbReference type="Gene3D" id="3.20.20.70">
    <property type="entry name" value="Aldolase class I"/>
    <property type="match status" value="1"/>
</dbReference>
<dbReference type="GO" id="GO:0051213">
    <property type="term" value="F:dioxygenase activity"/>
    <property type="evidence" value="ECO:0007669"/>
    <property type="project" value="UniProtKB-KW"/>
</dbReference>
<dbReference type="SUPFAM" id="SSF51412">
    <property type="entry name" value="Inosine monophosphate dehydrogenase (IMPDH)"/>
    <property type="match status" value="1"/>
</dbReference>
<dbReference type="Pfam" id="PF03060">
    <property type="entry name" value="NMO"/>
    <property type="match status" value="1"/>
</dbReference>
<dbReference type="GO" id="GO:0018580">
    <property type="term" value="F:nitronate monooxygenase activity"/>
    <property type="evidence" value="ECO:0007669"/>
    <property type="project" value="InterPro"/>
</dbReference>
<keyword evidence="2" id="KW-0288">FMN</keyword>
<sequence>MTYANNKVAQILGTTYPLIQAPMSWITNARLVAAVSNAGGLGVLGPNAGGLSSPNAADLPHQPRTVADKVAAYREEIRKTKEQTDKPFAINIIMPAADEEIDEYNQGLLEVAFAEGVRHFITVSFGIPNKKIFAYILSHGGVIIHRPITPTVENMRAAQELGAHLLVATGYDEGGYTPERPLGTFTVVPTMVDAVDIPVLAAGGINDRRGVNAAFALGAQGVFIGTRFIVTKESPAAESTKSKILQSSVDNIVRISYFQRSLNTPQAQEYASVYNSNPQEDLDSKIQQAGGLRPGMLVGDLEKGIISVNMGVDVIRTIPSVANLIKDLME</sequence>
<evidence type="ECO:0000256" key="3">
    <source>
        <dbReference type="ARBA" id="ARBA00023002"/>
    </source>
</evidence>
<dbReference type="AlphaFoldDB" id="A0A3A1Y3V9"/>
<organism evidence="4 5">
    <name type="scientific">Psittacicella melopsittaci</name>
    <dbReference type="NCBI Taxonomy" id="2028576"/>
    <lineage>
        <taxon>Bacteria</taxon>
        <taxon>Pseudomonadati</taxon>
        <taxon>Pseudomonadota</taxon>
        <taxon>Gammaproteobacteria</taxon>
        <taxon>Pasteurellales</taxon>
        <taxon>Psittacicellaceae</taxon>
        <taxon>Psittacicella</taxon>
    </lineage>
</organism>
<dbReference type="CDD" id="cd04730">
    <property type="entry name" value="NPD_like"/>
    <property type="match status" value="1"/>
</dbReference>
<dbReference type="PANTHER" id="PTHR32332">
    <property type="entry name" value="2-NITROPROPANE DIOXYGENASE"/>
    <property type="match status" value="1"/>
</dbReference>
<dbReference type="RefSeq" id="WP_119497279.1">
    <property type="nucleotide sequence ID" value="NZ_NRJH01000046.1"/>
</dbReference>
<protein>
    <submittedName>
        <fullName evidence="4">2-nitropropane dioxygenase</fullName>
    </submittedName>
</protein>
<keyword evidence="3" id="KW-0560">Oxidoreductase</keyword>
<dbReference type="InterPro" id="IPR004136">
    <property type="entry name" value="NMO"/>
</dbReference>
<evidence type="ECO:0000313" key="5">
    <source>
        <dbReference type="Proteomes" id="UP000266258"/>
    </source>
</evidence>
<dbReference type="PANTHER" id="PTHR32332:SF20">
    <property type="entry name" value="2-NITROPROPANE DIOXYGENASE-LIKE PROTEIN"/>
    <property type="match status" value="1"/>
</dbReference>
<dbReference type="OrthoDB" id="9778912at2"/>
<evidence type="ECO:0000256" key="2">
    <source>
        <dbReference type="ARBA" id="ARBA00022643"/>
    </source>
</evidence>
<evidence type="ECO:0000256" key="1">
    <source>
        <dbReference type="ARBA" id="ARBA00022630"/>
    </source>
</evidence>
<keyword evidence="4" id="KW-0223">Dioxygenase</keyword>
<gene>
    <name evidence="4" type="ORF">CJP74_05485</name>
</gene>
<dbReference type="Proteomes" id="UP000266258">
    <property type="component" value="Unassembled WGS sequence"/>
</dbReference>
<name>A0A3A1Y3V9_9GAMM</name>
<reference evidence="4 5" key="1">
    <citation type="submission" date="2017-08" db="EMBL/GenBank/DDBJ databases">
        <title>Reclassification of Bisgaard taxon 37 and 44.</title>
        <authorList>
            <person name="Christensen H."/>
        </authorList>
    </citation>
    <scope>NUCLEOTIDE SEQUENCE [LARGE SCALE GENOMIC DNA]</scope>
    <source>
        <strain evidence="4 5">B96_4</strain>
    </source>
</reference>
<dbReference type="InterPro" id="IPR013785">
    <property type="entry name" value="Aldolase_TIM"/>
</dbReference>
<proteinExistence type="predicted"/>
<comment type="caution">
    <text evidence="4">The sequence shown here is derived from an EMBL/GenBank/DDBJ whole genome shotgun (WGS) entry which is preliminary data.</text>
</comment>
<keyword evidence="1" id="KW-0285">Flavoprotein</keyword>
<accession>A0A3A1Y3V9</accession>